<keyword evidence="2" id="KW-1133">Transmembrane helix</keyword>
<feature type="region of interest" description="Disordered" evidence="1">
    <location>
        <begin position="23"/>
        <end position="66"/>
    </location>
</feature>
<protein>
    <submittedName>
        <fullName evidence="3">Uncharacterized protein</fullName>
    </submittedName>
</protein>
<sequence length="248" mass="27738">MMFVSGLGVETNVLTRRSVCLCGKRPRRSGNSSSNRKRSSNSNINPSSSSESKTQQQEAEVDFDAENLPEIITDANSVSDGDKKDVVPFAQNAMRAKKLTAEERKEKNKDLDKVLARYGVELPSNVTQAQRMDKKLREERAEEETKRSPYEFIVDTLGFETLARIESVIQAALFGLMFVWISSGVAISTEAYFKSQKKPVPDNIDKIVQQLEAVLTPSVVMFLILSSVYGLYKLVQLESPYRGKKTGK</sequence>
<name>A0A7S0ZH70_9RHOD</name>
<evidence type="ECO:0000313" key="3">
    <source>
        <dbReference type="EMBL" id="CAD8821613.1"/>
    </source>
</evidence>
<dbReference type="EMBL" id="HBFP01008402">
    <property type="protein sequence ID" value="CAD8821613.1"/>
    <property type="molecule type" value="Transcribed_RNA"/>
</dbReference>
<feature type="transmembrane region" description="Helical" evidence="2">
    <location>
        <begin position="171"/>
        <end position="193"/>
    </location>
</feature>
<dbReference type="AlphaFoldDB" id="A0A7S0ZH70"/>
<keyword evidence="2" id="KW-0812">Transmembrane</keyword>
<evidence type="ECO:0000256" key="2">
    <source>
        <dbReference type="SAM" id="Phobius"/>
    </source>
</evidence>
<feature type="compositionally biased region" description="Low complexity" evidence="1">
    <location>
        <begin position="29"/>
        <end position="58"/>
    </location>
</feature>
<keyword evidence="2" id="KW-0472">Membrane</keyword>
<reference evidence="3" key="1">
    <citation type="submission" date="2021-01" db="EMBL/GenBank/DDBJ databases">
        <authorList>
            <person name="Corre E."/>
            <person name="Pelletier E."/>
            <person name="Niang G."/>
            <person name="Scheremetjew M."/>
            <person name="Finn R."/>
            <person name="Kale V."/>
            <person name="Holt S."/>
            <person name="Cochrane G."/>
            <person name="Meng A."/>
            <person name="Brown T."/>
            <person name="Cohen L."/>
        </authorList>
    </citation>
    <scope>NUCLEOTIDE SEQUENCE</scope>
    <source>
        <strain evidence="3">CCMP3278</strain>
    </source>
</reference>
<gene>
    <name evidence="3" type="ORF">TOLI1172_LOCUS6008</name>
</gene>
<feature type="transmembrane region" description="Helical" evidence="2">
    <location>
        <begin position="214"/>
        <end position="232"/>
    </location>
</feature>
<proteinExistence type="predicted"/>
<organism evidence="3">
    <name type="scientific">Timspurckia oligopyrenoides</name>
    <dbReference type="NCBI Taxonomy" id="708627"/>
    <lineage>
        <taxon>Eukaryota</taxon>
        <taxon>Rhodophyta</taxon>
        <taxon>Bangiophyceae</taxon>
        <taxon>Porphyridiales</taxon>
        <taxon>Porphyridiaceae</taxon>
        <taxon>Timspurckia</taxon>
    </lineage>
</organism>
<accession>A0A7S0ZH70</accession>
<evidence type="ECO:0000256" key="1">
    <source>
        <dbReference type="SAM" id="MobiDB-lite"/>
    </source>
</evidence>